<dbReference type="GO" id="GO:0004798">
    <property type="term" value="F:dTMP kinase activity"/>
    <property type="evidence" value="ECO:0007669"/>
    <property type="project" value="TreeGrafter"/>
</dbReference>
<evidence type="ECO:0000256" key="3">
    <source>
        <dbReference type="ARBA" id="ARBA00022840"/>
    </source>
</evidence>
<proteinExistence type="inferred from homology"/>
<protein>
    <recommendedName>
        <fullName evidence="4">Thymidylate kinase-like domain-containing protein</fullName>
    </recommendedName>
</protein>
<dbReference type="SUPFAM" id="SSF52540">
    <property type="entry name" value="P-loop containing nucleoside triphosphate hydrolases"/>
    <property type="match status" value="1"/>
</dbReference>
<name>A0A0G0WNI7_9BACT</name>
<dbReference type="AlphaFoldDB" id="A0A0G0WNI7"/>
<reference evidence="5 6" key="1">
    <citation type="journal article" date="2015" name="Nature">
        <title>rRNA introns, odd ribosomes, and small enigmatic genomes across a large radiation of phyla.</title>
        <authorList>
            <person name="Brown C.T."/>
            <person name="Hug L.A."/>
            <person name="Thomas B.C."/>
            <person name="Sharon I."/>
            <person name="Castelle C.J."/>
            <person name="Singh A."/>
            <person name="Wilkins M.J."/>
            <person name="Williams K.H."/>
            <person name="Banfield J.F."/>
        </authorList>
    </citation>
    <scope>NUCLEOTIDE SEQUENCE [LARGE SCALE GENOMIC DNA]</scope>
</reference>
<organism evidence="5 6">
    <name type="scientific">Candidatus Daviesbacteria bacterium GW2011_GWB1_41_5</name>
    <dbReference type="NCBI Taxonomy" id="1618429"/>
    <lineage>
        <taxon>Bacteria</taxon>
        <taxon>Candidatus Daviesiibacteriota</taxon>
    </lineage>
</organism>
<dbReference type="GO" id="GO:0006227">
    <property type="term" value="P:dUDP biosynthetic process"/>
    <property type="evidence" value="ECO:0007669"/>
    <property type="project" value="TreeGrafter"/>
</dbReference>
<dbReference type="EMBL" id="LCBN01000002">
    <property type="protein sequence ID" value="KKS14360.1"/>
    <property type="molecule type" value="Genomic_DNA"/>
</dbReference>
<evidence type="ECO:0000313" key="5">
    <source>
        <dbReference type="EMBL" id="KKS14360.1"/>
    </source>
</evidence>
<dbReference type="GO" id="GO:0006235">
    <property type="term" value="P:dTTP biosynthetic process"/>
    <property type="evidence" value="ECO:0007669"/>
    <property type="project" value="TreeGrafter"/>
</dbReference>
<comment type="caution">
    <text evidence="5">The sequence shown here is derived from an EMBL/GenBank/DDBJ whole genome shotgun (WGS) entry which is preliminary data.</text>
</comment>
<evidence type="ECO:0000313" key="6">
    <source>
        <dbReference type="Proteomes" id="UP000034753"/>
    </source>
</evidence>
<gene>
    <name evidence="5" type="ORF">UU67_C0002G0026</name>
</gene>
<dbReference type="PANTHER" id="PTHR10344:SF4">
    <property type="entry name" value="UMP-CMP KINASE 2, MITOCHONDRIAL"/>
    <property type="match status" value="1"/>
</dbReference>
<sequence length="200" mass="23058">MEQEGKFIAIYGINNLGKTRQATILKEALEGQGLETIGFKYPIYDLEPTGPEINAVLRQGVPMQERDLQGLYARNRRDFEPTLLGHLSRGKWVVAEDYTGTGIAWGMAGKIPLLDLEKMNSGLLQENLAILLYGERFLQSREENHRNEADDVKCERARVTHLFLAERYGWKKVFANQSWEEVHRDIWQIVAEKFNLKNHD</sequence>
<dbReference type="InterPro" id="IPR027417">
    <property type="entry name" value="P-loop_NTPase"/>
</dbReference>
<evidence type="ECO:0000259" key="4">
    <source>
        <dbReference type="Pfam" id="PF02223"/>
    </source>
</evidence>
<evidence type="ECO:0000256" key="2">
    <source>
        <dbReference type="ARBA" id="ARBA00022741"/>
    </source>
</evidence>
<dbReference type="Gene3D" id="3.40.50.300">
    <property type="entry name" value="P-loop containing nucleotide triphosphate hydrolases"/>
    <property type="match status" value="1"/>
</dbReference>
<dbReference type="GO" id="GO:0005524">
    <property type="term" value="F:ATP binding"/>
    <property type="evidence" value="ECO:0007669"/>
    <property type="project" value="UniProtKB-KW"/>
</dbReference>
<dbReference type="GO" id="GO:0005829">
    <property type="term" value="C:cytosol"/>
    <property type="evidence" value="ECO:0007669"/>
    <property type="project" value="TreeGrafter"/>
</dbReference>
<dbReference type="GO" id="GO:0006233">
    <property type="term" value="P:dTDP biosynthetic process"/>
    <property type="evidence" value="ECO:0007669"/>
    <property type="project" value="TreeGrafter"/>
</dbReference>
<dbReference type="Proteomes" id="UP000034753">
    <property type="component" value="Unassembled WGS sequence"/>
</dbReference>
<dbReference type="InterPro" id="IPR039430">
    <property type="entry name" value="Thymidylate_kin-like_dom"/>
</dbReference>
<accession>A0A0G0WNI7</accession>
<dbReference type="Pfam" id="PF02223">
    <property type="entry name" value="Thymidylate_kin"/>
    <property type="match status" value="1"/>
</dbReference>
<evidence type="ECO:0000256" key="1">
    <source>
        <dbReference type="ARBA" id="ARBA00009776"/>
    </source>
</evidence>
<keyword evidence="3" id="KW-0067">ATP-binding</keyword>
<keyword evidence="2" id="KW-0547">Nucleotide-binding</keyword>
<comment type="similarity">
    <text evidence="1">Belongs to the thymidylate kinase family.</text>
</comment>
<dbReference type="PANTHER" id="PTHR10344">
    <property type="entry name" value="THYMIDYLATE KINASE"/>
    <property type="match status" value="1"/>
</dbReference>
<feature type="domain" description="Thymidylate kinase-like" evidence="4">
    <location>
        <begin position="12"/>
        <end position="186"/>
    </location>
</feature>